<feature type="domain" description="MIP18 family-like" evidence="1">
    <location>
        <begin position="7"/>
        <end position="78"/>
    </location>
</feature>
<accession>A0A1F6CKF3</accession>
<dbReference type="Proteomes" id="UP000176445">
    <property type="component" value="Unassembled WGS sequence"/>
</dbReference>
<dbReference type="AlphaFoldDB" id="A0A1F6CKF3"/>
<comment type="caution">
    <text evidence="2">The sequence shown here is derived from an EMBL/GenBank/DDBJ whole genome shotgun (WGS) entry which is preliminary data.</text>
</comment>
<evidence type="ECO:0000259" key="1">
    <source>
        <dbReference type="Pfam" id="PF01883"/>
    </source>
</evidence>
<dbReference type="Pfam" id="PF01883">
    <property type="entry name" value="FeS_assembly_P"/>
    <property type="match status" value="1"/>
</dbReference>
<dbReference type="PANTHER" id="PTHR42831">
    <property type="entry name" value="FE-S PROTEIN MATURATION AUXILIARY FACTOR YITW"/>
    <property type="match status" value="1"/>
</dbReference>
<sequence length="102" mass="11103">MSQRATKKDVLAALATIEDPELYLPITDLGLIYDVEVTNGTVRITMTLTTIGCPLFETIEKEIKEKVGTLGGVTDVAIELTFDPPWSPDNMSESAKAELGLF</sequence>
<evidence type="ECO:0000313" key="3">
    <source>
        <dbReference type="Proteomes" id="UP000176445"/>
    </source>
</evidence>
<dbReference type="SUPFAM" id="SSF117916">
    <property type="entry name" value="Fe-S cluster assembly (FSCA) domain-like"/>
    <property type="match status" value="1"/>
</dbReference>
<organism evidence="2 3">
    <name type="scientific">Candidatus Kaiserbacteria bacterium RIFCSPHIGHO2_01_FULL_54_36b</name>
    <dbReference type="NCBI Taxonomy" id="1798483"/>
    <lineage>
        <taxon>Bacteria</taxon>
        <taxon>Candidatus Kaiseribacteriota</taxon>
    </lineage>
</organism>
<reference evidence="2 3" key="1">
    <citation type="journal article" date="2016" name="Nat. Commun.">
        <title>Thousands of microbial genomes shed light on interconnected biogeochemical processes in an aquifer system.</title>
        <authorList>
            <person name="Anantharaman K."/>
            <person name="Brown C.T."/>
            <person name="Hug L.A."/>
            <person name="Sharon I."/>
            <person name="Castelle C.J."/>
            <person name="Probst A.J."/>
            <person name="Thomas B.C."/>
            <person name="Singh A."/>
            <person name="Wilkins M.J."/>
            <person name="Karaoz U."/>
            <person name="Brodie E.L."/>
            <person name="Williams K.H."/>
            <person name="Hubbard S.S."/>
            <person name="Banfield J.F."/>
        </authorList>
    </citation>
    <scope>NUCLEOTIDE SEQUENCE [LARGE SCALE GENOMIC DNA]</scope>
</reference>
<protein>
    <recommendedName>
        <fullName evidence="1">MIP18 family-like domain-containing protein</fullName>
    </recommendedName>
</protein>
<dbReference type="InterPro" id="IPR034904">
    <property type="entry name" value="FSCA_dom_sf"/>
</dbReference>
<evidence type="ECO:0000313" key="2">
    <source>
        <dbReference type="EMBL" id="OGG49726.1"/>
    </source>
</evidence>
<dbReference type="InterPro" id="IPR052339">
    <property type="entry name" value="Fe-S_Maturation_MIP18"/>
</dbReference>
<dbReference type="EMBL" id="MFKW01000069">
    <property type="protein sequence ID" value="OGG49726.1"/>
    <property type="molecule type" value="Genomic_DNA"/>
</dbReference>
<gene>
    <name evidence="2" type="ORF">A2704_01020</name>
</gene>
<dbReference type="Gene3D" id="3.30.300.130">
    <property type="entry name" value="Fe-S cluster assembly (FSCA)"/>
    <property type="match status" value="1"/>
</dbReference>
<proteinExistence type="predicted"/>
<dbReference type="PANTHER" id="PTHR42831:SF1">
    <property type="entry name" value="FE-S PROTEIN MATURATION AUXILIARY FACTOR YITW"/>
    <property type="match status" value="1"/>
</dbReference>
<dbReference type="InterPro" id="IPR002744">
    <property type="entry name" value="MIP18-like"/>
</dbReference>
<name>A0A1F6CKF3_9BACT</name>